<keyword evidence="2" id="KW-0472">Membrane</keyword>
<dbReference type="EMBL" id="HE573017">
    <property type="protein sequence ID" value="CCC46406.1"/>
    <property type="molecule type" value="Genomic_DNA"/>
</dbReference>
<protein>
    <submittedName>
        <fullName evidence="3">Uncharacterized protein</fullName>
    </submittedName>
</protein>
<feature type="compositionally biased region" description="Basic and acidic residues" evidence="1">
    <location>
        <begin position="244"/>
        <end position="256"/>
    </location>
</feature>
<evidence type="ECO:0000313" key="3">
    <source>
        <dbReference type="EMBL" id="CCC46406.1"/>
    </source>
</evidence>
<dbReference type="AlphaFoldDB" id="G0TR42"/>
<evidence type="ECO:0000256" key="2">
    <source>
        <dbReference type="SAM" id="Phobius"/>
    </source>
</evidence>
<feature type="transmembrane region" description="Helical" evidence="2">
    <location>
        <begin position="12"/>
        <end position="35"/>
    </location>
</feature>
<gene>
    <name evidence="3" type="ORF">TVY486_0100540</name>
</gene>
<keyword evidence="2" id="KW-1133">Transmembrane helix</keyword>
<dbReference type="VEuPathDB" id="TriTrypDB:TvY486_0100540"/>
<accession>G0TR42</accession>
<name>G0TR42_TRYVY</name>
<feature type="region of interest" description="Disordered" evidence="1">
    <location>
        <begin position="236"/>
        <end position="274"/>
    </location>
</feature>
<sequence length="447" mass="48953">MVNALGLEKYSATLMPLLLIFARIIVFVLIFAALLRVKKTRVRHLPSRRTRVSRHHGETCVWLERLTSAVLDMFHCALQEDAPATEESNVPLKGHPISHGFSLFFREYDGSERGSESSGMRPLLRLFEDRVKAFLEDRGIATYASFTVNSVGRKPPIVRAIRVTNLTETEMVSDASAVGTATTSLSDLGAGVGVGNSSFAAVTSAATGVTTPACTGGVGEGVGVAELVAPQMIKHRTSKPPPRLQDESGDKWRNETYTDDVGMSGVKTGKAKPSSMPPCPLTAIELEAEVEYAGGLDMHLQADVCLARGRRLPVFIRVSDIEYVKAHVRVRATLERELATMDSRRRPYLKCILWLESEPAFSFKMSTFLSRYRIQDFFAVPVVLKMLFLRFINHRILYPHGAGVSFDIPLPGDVVDGGIQPWWVAGGDLTTGCGASVRSFATQRGAL</sequence>
<reference evidence="3" key="1">
    <citation type="journal article" date="2012" name="Proc. Natl. Acad. Sci. U.S.A.">
        <title>Antigenic diversity is generated by distinct evolutionary mechanisms in African trypanosome species.</title>
        <authorList>
            <person name="Jackson A.P."/>
            <person name="Berry A."/>
            <person name="Aslett M."/>
            <person name="Allison H.C."/>
            <person name="Burton P."/>
            <person name="Vavrova-Anderson J."/>
            <person name="Brown R."/>
            <person name="Browne H."/>
            <person name="Corton N."/>
            <person name="Hauser H."/>
            <person name="Gamble J."/>
            <person name="Gilderthorp R."/>
            <person name="Marcello L."/>
            <person name="McQuillan J."/>
            <person name="Otto T.D."/>
            <person name="Quail M.A."/>
            <person name="Sanders M.J."/>
            <person name="van Tonder A."/>
            <person name="Ginger M.L."/>
            <person name="Field M.C."/>
            <person name="Barry J.D."/>
            <person name="Hertz-Fowler C."/>
            <person name="Berriman M."/>
        </authorList>
    </citation>
    <scope>NUCLEOTIDE SEQUENCE</scope>
    <source>
        <strain evidence="3">Y486</strain>
    </source>
</reference>
<proteinExistence type="predicted"/>
<keyword evidence="2" id="KW-0812">Transmembrane</keyword>
<dbReference type="OMA" id="THIPRRH"/>
<evidence type="ECO:0000256" key="1">
    <source>
        <dbReference type="SAM" id="MobiDB-lite"/>
    </source>
</evidence>
<organism evidence="3">
    <name type="scientific">Trypanosoma vivax (strain Y486)</name>
    <dbReference type="NCBI Taxonomy" id="1055687"/>
    <lineage>
        <taxon>Eukaryota</taxon>
        <taxon>Discoba</taxon>
        <taxon>Euglenozoa</taxon>
        <taxon>Kinetoplastea</taxon>
        <taxon>Metakinetoplastina</taxon>
        <taxon>Trypanosomatida</taxon>
        <taxon>Trypanosomatidae</taxon>
        <taxon>Trypanosoma</taxon>
        <taxon>Duttonella</taxon>
    </lineage>
</organism>